<dbReference type="AlphaFoldDB" id="R9KXP2"/>
<keyword evidence="3" id="KW-1185">Reference proteome</keyword>
<dbReference type="Proteomes" id="UP000014204">
    <property type="component" value="Unassembled WGS sequence"/>
</dbReference>
<sequence length="293" mass="31229">MRNRPIGTGGLRAAWMLTRSVVARVLLSRRMLLVLLVEAMPLWDLLSPIGGLVTELGYRVGPWLFTFVASDPVCQAFFAFGLLFLLADAPFVSADEAMIVVRASRARWAASRLMAIALITAGYYGCLLVLSWLLVAPWMTFTLDGWGVVITTLAETDAAQAAAMSLGFDAGIVGSLPPLGALGLTLGFEVLGGVLLGLIIAAVNACTGTRIGLAPAAFVVLFDLLALNTLPYIVFNFSPVSHARIQLLDFVGTSAYLPTVGNALLFDLTATVVVGAIAVWAMKRMDIQLQVRD</sequence>
<accession>R9KXP2</accession>
<feature type="transmembrane region" description="Helical" evidence="1">
    <location>
        <begin position="21"/>
        <end position="43"/>
    </location>
</feature>
<dbReference type="PATRIC" id="fig|1235794.3.peg.1563"/>
<feature type="transmembrane region" description="Helical" evidence="1">
    <location>
        <begin position="113"/>
        <end position="135"/>
    </location>
</feature>
<proteinExistence type="predicted"/>
<gene>
    <name evidence="2" type="ORF">C811_01578</name>
</gene>
<feature type="transmembrane region" description="Helical" evidence="1">
    <location>
        <begin position="179"/>
        <end position="201"/>
    </location>
</feature>
<keyword evidence="1" id="KW-0812">Transmembrane</keyword>
<comment type="caution">
    <text evidence="2">The sequence shown here is derived from an EMBL/GenBank/DDBJ whole genome shotgun (WGS) entry which is preliminary data.</text>
</comment>
<name>R9KXP2_9ACTN</name>
<organism evidence="2 3">
    <name type="scientific">Adlercreutzia caecimuris B7</name>
    <dbReference type="NCBI Taxonomy" id="1235794"/>
    <lineage>
        <taxon>Bacteria</taxon>
        <taxon>Bacillati</taxon>
        <taxon>Actinomycetota</taxon>
        <taxon>Coriobacteriia</taxon>
        <taxon>Eggerthellales</taxon>
        <taxon>Eggerthellaceae</taxon>
        <taxon>Adlercreutzia</taxon>
    </lineage>
</organism>
<feature type="transmembrane region" description="Helical" evidence="1">
    <location>
        <begin position="255"/>
        <end position="282"/>
    </location>
</feature>
<evidence type="ECO:0000313" key="2">
    <source>
        <dbReference type="EMBL" id="EOS51160.1"/>
    </source>
</evidence>
<dbReference type="HOGENOM" id="CLU_085295_0_0_11"/>
<reference evidence="2 3" key="1">
    <citation type="submission" date="2013-04" db="EMBL/GenBank/DDBJ databases">
        <title>The Genome Sequence of Enterorhabdus caecimuris B7.</title>
        <authorList>
            <consortium name="The Broad Institute Genomics Platform"/>
            <consortium name="The Broad Institute Genome Sequencing Center for Infectious Disease"/>
            <person name="Earl A."/>
            <person name="Xavier R."/>
            <person name="Elson C."/>
            <person name="Duck W."/>
            <person name="Walker B."/>
            <person name="Young S."/>
            <person name="Zeng Q."/>
            <person name="Gargeya S."/>
            <person name="Fitzgerald M."/>
            <person name="Haas B."/>
            <person name="Abouelleil A."/>
            <person name="Allen A.W."/>
            <person name="Alvarado L."/>
            <person name="Arachchi H.M."/>
            <person name="Berlin A.M."/>
            <person name="Chapman S.B."/>
            <person name="Gainer-Dewar J."/>
            <person name="Goldberg J."/>
            <person name="Griggs A."/>
            <person name="Gujja S."/>
            <person name="Hansen M."/>
            <person name="Howarth C."/>
            <person name="Imamovic A."/>
            <person name="Ireland A."/>
            <person name="Larimer J."/>
            <person name="McCowan C."/>
            <person name="Murphy C."/>
            <person name="Pearson M."/>
            <person name="Poon T.W."/>
            <person name="Priest M."/>
            <person name="Roberts A."/>
            <person name="Saif S."/>
            <person name="Shea T."/>
            <person name="Sisk P."/>
            <person name="Sykes S."/>
            <person name="Wortman J."/>
            <person name="Nusbaum C."/>
            <person name="Birren B."/>
        </authorList>
    </citation>
    <scope>NUCLEOTIDE SEQUENCE [LARGE SCALE GENOMIC DNA]</scope>
    <source>
        <strain evidence="2 3">B7</strain>
    </source>
</reference>
<evidence type="ECO:0000313" key="3">
    <source>
        <dbReference type="Proteomes" id="UP000014204"/>
    </source>
</evidence>
<keyword evidence="1" id="KW-0472">Membrane</keyword>
<feature type="transmembrane region" description="Helical" evidence="1">
    <location>
        <begin position="63"/>
        <end position="92"/>
    </location>
</feature>
<feature type="transmembrane region" description="Helical" evidence="1">
    <location>
        <begin position="213"/>
        <end position="235"/>
    </location>
</feature>
<dbReference type="STRING" id="1235794.C811_01578"/>
<protein>
    <submittedName>
        <fullName evidence="2">Uncharacterized protein</fullName>
    </submittedName>
</protein>
<keyword evidence="1" id="KW-1133">Transmembrane helix</keyword>
<evidence type="ECO:0000256" key="1">
    <source>
        <dbReference type="SAM" id="Phobius"/>
    </source>
</evidence>
<dbReference type="EMBL" id="ASSY01000008">
    <property type="protein sequence ID" value="EOS51160.1"/>
    <property type="molecule type" value="Genomic_DNA"/>
</dbReference>